<sequence length="706" mass="78925">MSGYSIGQFKQIFFPDSRPNVVVRRYATKNVDDAVEYLREISPSVLGISLHFSSQGSIKAIAFATPTQVVWVSTEKLAPTSGLGTLLRDASVRLASFDMAQVALLIYKDLGFHVRGVDMSTLIAPSTRAPFSPSTFAQKMGLALPSHKLDVLWDSNEEQDICCSAFLTAKLAQVYDSTIEWTPKVKTEILEKKQLLCLADIVTERRQLKAAEPVRKQNDFATVQFTKDGVLLQNSRYKTRVRRGEKTMVEMEMEDGSTIHAKAVAMKGRQTTLHMSGFGAPGAVSKVVVRGREDLTCAEHAFNEFILLVLTGQASMDASEFICMLWFPELLNPNVSSSVQSRPDLSWANLNDSQRAAANAVLSPEVPFCLVHGPPGTGKTTVIAAAAKTWDSLGQPAWIVAQSNVAVKNIAEALVKRGVNFKLIVSKEFHFEWHEHIYERVDDVLIRSDDLGEDGYRMIGESAIILCTLSMLSNPVLQEKGIYDQVPAERLIIDEASQIGLSEYMHVFHQFRDDLVKVCFFGDPCQLPPYGQESVPSLKSVFQVKHLRKPLIQYLLDTQYRMPSPLGDFISKEMYNRKLRSQHEIKGPSCVRFVDVYKGEEEKSGTSWVNQEEARTIVHLVNNYYRLKDYAIITPYDAQRNIIEKMLNMETPKVYNVDSFQGLPSPCISAPFTDSHFYKVMRPITLLSPSLAQPVLASCIPGRGSM</sequence>
<protein>
    <submittedName>
        <fullName evidence="6">P-loop containing nucleoside triphosphate hydrolase protein</fullName>
    </submittedName>
</protein>
<keyword evidence="2 6" id="KW-0378">Hydrolase</keyword>
<dbReference type="Pfam" id="PF13087">
    <property type="entry name" value="AAA_12"/>
    <property type="match status" value="1"/>
</dbReference>
<dbReference type="InterPro" id="IPR027417">
    <property type="entry name" value="P-loop_NTPase"/>
</dbReference>
<dbReference type="GO" id="GO:0016787">
    <property type="term" value="F:hydrolase activity"/>
    <property type="evidence" value="ECO:0007669"/>
    <property type="project" value="UniProtKB-KW"/>
</dbReference>
<dbReference type="InterPro" id="IPR041679">
    <property type="entry name" value="DNA2/NAM7-like_C"/>
</dbReference>
<gene>
    <name evidence="6" type="ORF">OE88DRAFT_1635069</name>
</gene>
<proteinExistence type="predicted"/>
<evidence type="ECO:0000256" key="1">
    <source>
        <dbReference type="ARBA" id="ARBA00022741"/>
    </source>
</evidence>
<organism evidence="6 7">
    <name type="scientific">Heliocybe sulcata</name>
    <dbReference type="NCBI Taxonomy" id="5364"/>
    <lineage>
        <taxon>Eukaryota</taxon>
        <taxon>Fungi</taxon>
        <taxon>Dikarya</taxon>
        <taxon>Basidiomycota</taxon>
        <taxon>Agaricomycotina</taxon>
        <taxon>Agaricomycetes</taxon>
        <taxon>Gloeophyllales</taxon>
        <taxon>Gloeophyllaceae</taxon>
        <taxon>Heliocybe</taxon>
    </lineage>
</organism>
<dbReference type="Proteomes" id="UP000305948">
    <property type="component" value="Unassembled WGS sequence"/>
</dbReference>
<dbReference type="AlphaFoldDB" id="A0A5C3MT84"/>
<evidence type="ECO:0000259" key="5">
    <source>
        <dbReference type="Pfam" id="PF13087"/>
    </source>
</evidence>
<dbReference type="CDD" id="cd17934">
    <property type="entry name" value="DEXXQc_Upf1-like"/>
    <property type="match status" value="1"/>
</dbReference>
<dbReference type="InterPro" id="IPR050534">
    <property type="entry name" value="Coronavir_polyprotein_1ab"/>
</dbReference>
<dbReference type="Pfam" id="PF13604">
    <property type="entry name" value="AAA_30"/>
    <property type="match status" value="1"/>
</dbReference>
<reference evidence="6 7" key="1">
    <citation type="journal article" date="2019" name="Nat. Ecol. Evol.">
        <title>Megaphylogeny resolves global patterns of mushroom evolution.</title>
        <authorList>
            <person name="Varga T."/>
            <person name="Krizsan K."/>
            <person name="Foldi C."/>
            <person name="Dima B."/>
            <person name="Sanchez-Garcia M."/>
            <person name="Sanchez-Ramirez S."/>
            <person name="Szollosi G.J."/>
            <person name="Szarkandi J.G."/>
            <person name="Papp V."/>
            <person name="Albert L."/>
            <person name="Andreopoulos W."/>
            <person name="Angelini C."/>
            <person name="Antonin V."/>
            <person name="Barry K.W."/>
            <person name="Bougher N.L."/>
            <person name="Buchanan P."/>
            <person name="Buyck B."/>
            <person name="Bense V."/>
            <person name="Catcheside P."/>
            <person name="Chovatia M."/>
            <person name="Cooper J."/>
            <person name="Damon W."/>
            <person name="Desjardin D."/>
            <person name="Finy P."/>
            <person name="Geml J."/>
            <person name="Haridas S."/>
            <person name="Hughes K."/>
            <person name="Justo A."/>
            <person name="Karasinski D."/>
            <person name="Kautmanova I."/>
            <person name="Kiss B."/>
            <person name="Kocsube S."/>
            <person name="Kotiranta H."/>
            <person name="LaButti K.M."/>
            <person name="Lechner B.E."/>
            <person name="Liimatainen K."/>
            <person name="Lipzen A."/>
            <person name="Lukacs Z."/>
            <person name="Mihaltcheva S."/>
            <person name="Morgado L.N."/>
            <person name="Niskanen T."/>
            <person name="Noordeloos M.E."/>
            <person name="Ohm R.A."/>
            <person name="Ortiz-Santana B."/>
            <person name="Ovrebo C."/>
            <person name="Racz N."/>
            <person name="Riley R."/>
            <person name="Savchenko A."/>
            <person name="Shiryaev A."/>
            <person name="Soop K."/>
            <person name="Spirin V."/>
            <person name="Szebenyi C."/>
            <person name="Tomsovsky M."/>
            <person name="Tulloss R.E."/>
            <person name="Uehling J."/>
            <person name="Grigoriev I.V."/>
            <person name="Vagvolgyi C."/>
            <person name="Papp T."/>
            <person name="Martin F.M."/>
            <person name="Miettinen O."/>
            <person name="Hibbett D.S."/>
            <person name="Nagy L.G."/>
        </authorList>
    </citation>
    <scope>NUCLEOTIDE SEQUENCE [LARGE SCALE GENOMIC DNA]</scope>
    <source>
        <strain evidence="6 7">OMC1185</strain>
    </source>
</reference>
<accession>A0A5C3MT84</accession>
<dbReference type="STRING" id="5364.A0A5C3MT84"/>
<dbReference type="SUPFAM" id="SSF52540">
    <property type="entry name" value="P-loop containing nucleoside triphosphate hydrolases"/>
    <property type="match status" value="1"/>
</dbReference>
<keyword evidence="4" id="KW-0067">ATP-binding</keyword>
<dbReference type="EMBL" id="ML213520">
    <property type="protein sequence ID" value="TFK48133.1"/>
    <property type="molecule type" value="Genomic_DNA"/>
</dbReference>
<dbReference type="PANTHER" id="PTHR43788">
    <property type="entry name" value="DNA2/NAM7 HELICASE FAMILY MEMBER"/>
    <property type="match status" value="1"/>
</dbReference>
<dbReference type="Gene3D" id="3.40.50.300">
    <property type="entry name" value="P-loop containing nucleotide triphosphate hydrolases"/>
    <property type="match status" value="2"/>
</dbReference>
<keyword evidence="1" id="KW-0547">Nucleotide-binding</keyword>
<feature type="domain" description="DNA2/NAM7 helicase-like C-terminal" evidence="5">
    <location>
        <begin position="540"/>
        <end position="666"/>
    </location>
</feature>
<dbReference type="GO" id="GO:0005524">
    <property type="term" value="F:ATP binding"/>
    <property type="evidence" value="ECO:0007669"/>
    <property type="project" value="UniProtKB-KW"/>
</dbReference>
<evidence type="ECO:0000256" key="3">
    <source>
        <dbReference type="ARBA" id="ARBA00022806"/>
    </source>
</evidence>
<evidence type="ECO:0000313" key="6">
    <source>
        <dbReference type="EMBL" id="TFK48133.1"/>
    </source>
</evidence>
<evidence type="ECO:0000256" key="2">
    <source>
        <dbReference type="ARBA" id="ARBA00022801"/>
    </source>
</evidence>
<name>A0A5C3MT84_9AGAM</name>
<dbReference type="PANTHER" id="PTHR43788:SF8">
    <property type="entry name" value="DNA-BINDING PROTEIN SMUBP-2"/>
    <property type="match status" value="1"/>
</dbReference>
<dbReference type="OrthoDB" id="6513042at2759"/>
<dbReference type="GO" id="GO:0043139">
    <property type="term" value="F:5'-3' DNA helicase activity"/>
    <property type="evidence" value="ECO:0007669"/>
    <property type="project" value="TreeGrafter"/>
</dbReference>
<evidence type="ECO:0000313" key="7">
    <source>
        <dbReference type="Proteomes" id="UP000305948"/>
    </source>
</evidence>
<evidence type="ECO:0000256" key="4">
    <source>
        <dbReference type="ARBA" id="ARBA00022840"/>
    </source>
</evidence>
<keyword evidence="7" id="KW-1185">Reference proteome</keyword>
<keyword evidence="3" id="KW-0347">Helicase</keyword>